<organism evidence="1 2">
    <name type="scientific">Bifidobacterium longum subsp. infantis</name>
    <dbReference type="NCBI Taxonomy" id="1682"/>
    <lineage>
        <taxon>Bacteria</taxon>
        <taxon>Bacillati</taxon>
        <taxon>Actinomycetota</taxon>
        <taxon>Actinomycetes</taxon>
        <taxon>Bifidobacteriales</taxon>
        <taxon>Bifidobacteriaceae</taxon>
        <taxon>Bifidobacterium</taxon>
    </lineage>
</organism>
<accession>A0A564W1I0</accession>
<evidence type="ECO:0000313" key="1">
    <source>
        <dbReference type="EMBL" id="VUX38675.1"/>
    </source>
</evidence>
<reference evidence="1 2" key="1">
    <citation type="submission" date="2019-07" db="EMBL/GenBank/DDBJ databases">
        <authorList>
            <person name="Hibberd C M."/>
            <person name="Gehrig L. J."/>
            <person name="Chang H.-W."/>
            <person name="Venkatesh S."/>
        </authorList>
    </citation>
    <scope>NUCLEOTIDE SEQUENCE [LARGE SCALE GENOMIC DNA]</scope>
    <source>
        <strain evidence="1">Bifidobacterium_longum_subsp_infantis_JG_Bg463</strain>
    </source>
</reference>
<proteinExistence type="predicted"/>
<sequence>MISVICLFAGAAVGFFTASMCMAARRGDRMRPDGADPGDAYAGHGNIR</sequence>
<dbReference type="EMBL" id="CABHNT010000063">
    <property type="protein sequence ID" value="VUX38675.1"/>
    <property type="molecule type" value="Genomic_DNA"/>
</dbReference>
<dbReference type="Proteomes" id="UP000345266">
    <property type="component" value="Unassembled WGS sequence"/>
</dbReference>
<gene>
    <name evidence="1" type="ORF">BLJG463_02409</name>
</gene>
<name>A0A564W1I0_BIFLI</name>
<evidence type="ECO:0000313" key="2">
    <source>
        <dbReference type="Proteomes" id="UP000345266"/>
    </source>
</evidence>
<dbReference type="AlphaFoldDB" id="A0A564W1I0"/>
<protein>
    <submittedName>
        <fullName evidence="1">Uncharacterized protein</fullName>
    </submittedName>
</protein>